<keyword evidence="2" id="KW-0472">Membrane</keyword>
<evidence type="ECO:0000313" key="3">
    <source>
        <dbReference type="EMBL" id="GFE41168.1"/>
    </source>
</evidence>
<feature type="region of interest" description="Disordered" evidence="1">
    <location>
        <begin position="49"/>
        <end position="69"/>
    </location>
</feature>
<dbReference type="Proteomes" id="UP000431826">
    <property type="component" value="Unassembled WGS sequence"/>
</dbReference>
<feature type="transmembrane region" description="Helical" evidence="2">
    <location>
        <begin position="20"/>
        <end position="38"/>
    </location>
</feature>
<gene>
    <name evidence="3" type="ORF">Stube_58410</name>
</gene>
<reference evidence="3 4" key="1">
    <citation type="submission" date="2019-12" db="EMBL/GenBank/DDBJ databases">
        <title>Whole genome shotgun sequence of Streptomyces tubercidicus NBRC 13090.</title>
        <authorList>
            <person name="Ichikawa N."/>
            <person name="Kimura A."/>
            <person name="Kitahashi Y."/>
            <person name="Komaki H."/>
            <person name="Tamura T."/>
        </authorList>
    </citation>
    <scope>NUCLEOTIDE SEQUENCE [LARGE SCALE GENOMIC DNA]</scope>
    <source>
        <strain evidence="3 4">NBRC 13090</strain>
    </source>
</reference>
<keyword evidence="2" id="KW-0812">Transmembrane</keyword>
<sequence>MNVKHKRRARGEHHRVLRLWALNSVSVPFSAVMAFPAYTAEIPRSLPWTDTRVPEKSPASECLRGSHPPPQLISRGQEVSCVWASARASRRLRKGGRRALRADSEGCGQLAQEAALGVEARESAMACEGFDAAEVGADRQFGQQAEGADLRAAGDVGAAAKFSGEVADVDDADPLAPAASA</sequence>
<dbReference type="EMBL" id="BLIR01000003">
    <property type="protein sequence ID" value="GFE41168.1"/>
    <property type="molecule type" value="Genomic_DNA"/>
</dbReference>
<name>A0A640UYC6_9ACTN</name>
<comment type="caution">
    <text evidence="3">The sequence shown here is derived from an EMBL/GenBank/DDBJ whole genome shotgun (WGS) entry which is preliminary data.</text>
</comment>
<organism evidence="3 4">
    <name type="scientific">Streptomyces tubercidicus</name>
    <dbReference type="NCBI Taxonomy" id="47759"/>
    <lineage>
        <taxon>Bacteria</taxon>
        <taxon>Bacillati</taxon>
        <taxon>Actinomycetota</taxon>
        <taxon>Actinomycetes</taxon>
        <taxon>Kitasatosporales</taxon>
        <taxon>Streptomycetaceae</taxon>
        <taxon>Streptomyces</taxon>
    </lineage>
</organism>
<evidence type="ECO:0000313" key="4">
    <source>
        <dbReference type="Proteomes" id="UP000431826"/>
    </source>
</evidence>
<evidence type="ECO:0000256" key="1">
    <source>
        <dbReference type="SAM" id="MobiDB-lite"/>
    </source>
</evidence>
<accession>A0A640UYC6</accession>
<keyword evidence="4" id="KW-1185">Reference proteome</keyword>
<proteinExistence type="predicted"/>
<evidence type="ECO:0000256" key="2">
    <source>
        <dbReference type="SAM" id="Phobius"/>
    </source>
</evidence>
<dbReference type="AlphaFoldDB" id="A0A640UYC6"/>
<protein>
    <submittedName>
        <fullName evidence="3">Uncharacterized protein</fullName>
    </submittedName>
</protein>
<keyword evidence="2" id="KW-1133">Transmembrane helix</keyword>